<dbReference type="Gene3D" id="1.50.10.10">
    <property type="match status" value="1"/>
</dbReference>
<keyword evidence="2" id="KW-1185">Reference proteome</keyword>
<proteinExistence type="predicted"/>
<dbReference type="SUPFAM" id="SSF48208">
    <property type="entry name" value="Six-hairpin glycosidases"/>
    <property type="match status" value="1"/>
</dbReference>
<protein>
    <recommendedName>
        <fullName evidence="3">Glycosyl hydrolases family 8</fullName>
    </recommendedName>
</protein>
<name>A0A1G7SIV3_9BACL</name>
<accession>A0A1G7SIV3</accession>
<dbReference type="RefSeq" id="WP_091235031.1">
    <property type="nucleotide sequence ID" value="NZ_FNBG01000030.1"/>
</dbReference>
<dbReference type="InterPro" id="IPR012341">
    <property type="entry name" value="6hp_glycosidase-like_sf"/>
</dbReference>
<evidence type="ECO:0000313" key="2">
    <source>
        <dbReference type="Proteomes" id="UP000198972"/>
    </source>
</evidence>
<organism evidence="1 2">
    <name type="scientific">Fontibacillus panacisegetis</name>
    <dbReference type="NCBI Taxonomy" id="670482"/>
    <lineage>
        <taxon>Bacteria</taxon>
        <taxon>Bacillati</taxon>
        <taxon>Bacillota</taxon>
        <taxon>Bacilli</taxon>
        <taxon>Bacillales</taxon>
        <taxon>Paenibacillaceae</taxon>
        <taxon>Fontibacillus</taxon>
    </lineage>
</organism>
<dbReference type="AlphaFoldDB" id="A0A1G7SIV3"/>
<evidence type="ECO:0008006" key="3">
    <source>
        <dbReference type="Google" id="ProtNLM"/>
    </source>
</evidence>
<evidence type="ECO:0000313" key="1">
    <source>
        <dbReference type="EMBL" id="SDG22804.1"/>
    </source>
</evidence>
<sequence>MTRLLKHKSFLGVLAVTSLGLSIAIGVTYAAIPPKKFNSPTEKFITQNMRNTNGTFSTYLKANTSDNPDIVAGQEALSESLGLWLQYSEVKQDQLNFNQGYDLLTKHFLTPQNYIVWKLQADGVANVQTNALGDDLRIVGNLLKGYEKWPEEKYLTTARVITETLQNSVQKNGYFVDFHDFNLNLSTSTLSLVYADITSLQLMRDHQLIDAATYEQYVNLLLYMPKEGAFFPKSFDVDSNKYSYEDDVSLIDQLIVGIHLTAMGEEPEELLSFLKKEFKQQKRLYGRYNRLTLKPTVTYESSAVYGLGIILALKCDDQTLAKQLNNKMLSLRGKDAAYPGGYVFNKNTHIFDNMFPLIAEASLYSKK</sequence>
<dbReference type="Proteomes" id="UP000198972">
    <property type="component" value="Unassembled WGS sequence"/>
</dbReference>
<gene>
    <name evidence="1" type="ORF">SAMN04488542_13045</name>
</gene>
<reference evidence="1 2" key="1">
    <citation type="submission" date="2016-10" db="EMBL/GenBank/DDBJ databases">
        <authorList>
            <person name="de Groot N.N."/>
        </authorList>
    </citation>
    <scope>NUCLEOTIDE SEQUENCE [LARGE SCALE GENOMIC DNA]</scope>
    <source>
        <strain evidence="1 2">DSM 28129</strain>
    </source>
</reference>
<dbReference type="OrthoDB" id="1779554at2"/>
<dbReference type="STRING" id="670482.SAMN04488542_13045"/>
<dbReference type="GO" id="GO:0005975">
    <property type="term" value="P:carbohydrate metabolic process"/>
    <property type="evidence" value="ECO:0007669"/>
    <property type="project" value="InterPro"/>
</dbReference>
<dbReference type="EMBL" id="FNBG01000030">
    <property type="protein sequence ID" value="SDG22804.1"/>
    <property type="molecule type" value="Genomic_DNA"/>
</dbReference>
<dbReference type="InterPro" id="IPR008928">
    <property type="entry name" value="6-hairpin_glycosidase_sf"/>
</dbReference>